<name>A0A7G7MMZ8_9PSEU</name>
<dbReference type="InterPro" id="IPR002510">
    <property type="entry name" value="Metalloprtase-TldD/E_N"/>
</dbReference>
<dbReference type="InterPro" id="IPR045569">
    <property type="entry name" value="Metalloprtase-TldD/E_C"/>
</dbReference>
<reference evidence="7 8" key="1">
    <citation type="submission" date="2020-08" db="EMBL/GenBank/DDBJ databases">
        <authorList>
            <person name="Mo P."/>
        </authorList>
    </citation>
    <scope>NUCLEOTIDE SEQUENCE [LARGE SCALE GENOMIC DNA]</scope>
    <source>
        <strain evidence="7 8">CGMCC 4.1532</strain>
    </source>
</reference>
<dbReference type="Proteomes" id="UP000515728">
    <property type="component" value="Chromosome"/>
</dbReference>
<keyword evidence="2" id="KW-0645">Protease</keyword>
<dbReference type="KEGG" id="ppel:H6H00_09795"/>
<dbReference type="Gene3D" id="3.30.2290.10">
    <property type="entry name" value="PmbA/TldD superfamily"/>
    <property type="match status" value="1"/>
</dbReference>
<organism evidence="7 8">
    <name type="scientific">Pseudonocardia petroleophila</name>
    <dbReference type="NCBI Taxonomy" id="37331"/>
    <lineage>
        <taxon>Bacteria</taxon>
        <taxon>Bacillati</taxon>
        <taxon>Actinomycetota</taxon>
        <taxon>Actinomycetes</taxon>
        <taxon>Pseudonocardiales</taxon>
        <taxon>Pseudonocardiaceae</taxon>
        <taxon>Pseudonocardia</taxon>
    </lineage>
</organism>
<evidence type="ECO:0000259" key="5">
    <source>
        <dbReference type="Pfam" id="PF01523"/>
    </source>
</evidence>
<dbReference type="GO" id="GO:0008237">
    <property type="term" value="F:metallopeptidase activity"/>
    <property type="evidence" value="ECO:0007669"/>
    <property type="project" value="UniProtKB-KW"/>
</dbReference>
<dbReference type="Pfam" id="PF01523">
    <property type="entry name" value="PmbA_TldD_1st"/>
    <property type="match status" value="1"/>
</dbReference>
<dbReference type="InterPro" id="IPR035068">
    <property type="entry name" value="TldD/PmbA_N"/>
</dbReference>
<evidence type="ECO:0000256" key="2">
    <source>
        <dbReference type="ARBA" id="ARBA00022670"/>
    </source>
</evidence>
<gene>
    <name evidence="7" type="ORF">H6H00_09795</name>
</gene>
<dbReference type="RefSeq" id="WP_185720983.1">
    <property type="nucleotide sequence ID" value="NZ_BAAAWI010000001.1"/>
</dbReference>
<dbReference type="FunFam" id="3.30.2290.10:FF:000003">
    <property type="entry name" value="Zinc-dependent protease, TldD/PmbA family"/>
    <property type="match status" value="1"/>
</dbReference>
<dbReference type="GO" id="GO:0005829">
    <property type="term" value="C:cytosol"/>
    <property type="evidence" value="ECO:0007669"/>
    <property type="project" value="TreeGrafter"/>
</dbReference>
<feature type="domain" description="Metalloprotease TldD/E C-terminal" evidence="6">
    <location>
        <begin position="246"/>
        <end position="492"/>
    </location>
</feature>
<dbReference type="AlphaFoldDB" id="A0A7G7MMZ8"/>
<keyword evidence="3" id="KW-0378">Hydrolase</keyword>
<evidence type="ECO:0000313" key="8">
    <source>
        <dbReference type="Proteomes" id="UP000515728"/>
    </source>
</evidence>
<sequence length="500" mass="53924">MPDLDPTFASLPLAALADAALSRARDLGAQHADLRVERIVTQSVDLRDGRVTGVADDVTVGLAVRVIVDGVWGFASHGDLTPDRAAATAERAVAVARTLAPVAIERVERADEPVHVAEWISDYDVDPFAVPTREKVELLTEWSQRLLASDGVDHVQAGVAQVRENKFYADLTGTRTTQQRVRISPAFTATAVDRGAGAFETMGTLAPPVGRGWEYLTGTGWDWDAELARVPELLAEKTKSPSVAAGAYDLVIDPTNLWLTIHESVGHATEYDRAIGYEAAYAGSSFATPDQLGTLRYGSELMHVTGDRTVPHGLATVGYDDDGVATSTFDLVRDGVLVGYQLDRTFAPRLGLDRSNGCAFADSPHHVPIQRMANVSLQPDPVRDTSTEELIAGVERGIYVVGDKSWSIDMQRYNFQFTGQRFYRIENGELAGQLRDVAYQATTTDFWGSLDAVGGPSTWVLHGAMNCGKAQPGQVAAVSHGCPSARFRGVTVLNTQEEGS</sequence>
<dbReference type="InterPro" id="IPR051463">
    <property type="entry name" value="Peptidase_U62_metallo"/>
</dbReference>
<evidence type="ECO:0000259" key="6">
    <source>
        <dbReference type="Pfam" id="PF19289"/>
    </source>
</evidence>
<dbReference type="InterPro" id="IPR036059">
    <property type="entry name" value="TldD/PmbA_sf"/>
</dbReference>
<keyword evidence="8" id="KW-1185">Reference proteome</keyword>
<evidence type="ECO:0000256" key="3">
    <source>
        <dbReference type="ARBA" id="ARBA00022801"/>
    </source>
</evidence>
<dbReference type="EMBL" id="CP060131">
    <property type="protein sequence ID" value="QNG54159.1"/>
    <property type="molecule type" value="Genomic_DNA"/>
</dbReference>
<accession>A0A7G7MMZ8</accession>
<proteinExistence type="inferred from homology"/>
<protein>
    <submittedName>
        <fullName evidence="7">TldD/PmbA family protein</fullName>
    </submittedName>
</protein>
<dbReference type="Pfam" id="PF19289">
    <property type="entry name" value="PmbA_TldD_3rd"/>
    <property type="match status" value="1"/>
</dbReference>
<keyword evidence="4" id="KW-0482">Metalloprotease</keyword>
<evidence type="ECO:0000256" key="1">
    <source>
        <dbReference type="ARBA" id="ARBA00005836"/>
    </source>
</evidence>
<evidence type="ECO:0000313" key="7">
    <source>
        <dbReference type="EMBL" id="QNG54159.1"/>
    </source>
</evidence>
<dbReference type="PANTHER" id="PTHR30624">
    <property type="entry name" value="UNCHARACTERIZED PROTEIN TLDD AND PMBA"/>
    <property type="match status" value="1"/>
</dbReference>
<comment type="similarity">
    <text evidence="1">Belongs to the peptidase U62 family.</text>
</comment>
<dbReference type="SUPFAM" id="SSF111283">
    <property type="entry name" value="Putative modulator of DNA gyrase, PmbA/TldD"/>
    <property type="match status" value="1"/>
</dbReference>
<feature type="domain" description="Metalloprotease TldD/E N-terminal" evidence="5">
    <location>
        <begin position="32"/>
        <end position="96"/>
    </location>
</feature>
<dbReference type="GO" id="GO:0006508">
    <property type="term" value="P:proteolysis"/>
    <property type="evidence" value="ECO:0007669"/>
    <property type="project" value="UniProtKB-KW"/>
</dbReference>
<dbReference type="PANTHER" id="PTHR30624:SF10">
    <property type="entry name" value="CONSERVED PROTEIN"/>
    <property type="match status" value="1"/>
</dbReference>
<evidence type="ECO:0000256" key="4">
    <source>
        <dbReference type="ARBA" id="ARBA00023049"/>
    </source>
</evidence>